<dbReference type="AlphaFoldDB" id="A0A2G9Q329"/>
<protein>
    <submittedName>
        <fullName evidence="1">Uncharacterized protein</fullName>
    </submittedName>
</protein>
<proteinExistence type="predicted"/>
<reference evidence="2" key="1">
    <citation type="journal article" date="2017" name="Nat. Commun.">
        <title>The North American bullfrog draft genome provides insight into hormonal regulation of long noncoding RNA.</title>
        <authorList>
            <person name="Hammond S.A."/>
            <person name="Warren R.L."/>
            <person name="Vandervalk B.P."/>
            <person name="Kucuk E."/>
            <person name="Khan H."/>
            <person name="Gibb E.A."/>
            <person name="Pandoh P."/>
            <person name="Kirk H."/>
            <person name="Zhao Y."/>
            <person name="Jones M."/>
            <person name="Mungall A.J."/>
            <person name="Coope R."/>
            <person name="Pleasance S."/>
            <person name="Moore R.A."/>
            <person name="Holt R.A."/>
            <person name="Round J.M."/>
            <person name="Ohora S."/>
            <person name="Walle B.V."/>
            <person name="Veldhoen N."/>
            <person name="Helbing C.C."/>
            <person name="Birol I."/>
        </authorList>
    </citation>
    <scope>NUCLEOTIDE SEQUENCE [LARGE SCALE GENOMIC DNA]</scope>
</reference>
<evidence type="ECO:0000313" key="1">
    <source>
        <dbReference type="EMBL" id="PIO10019.1"/>
    </source>
</evidence>
<dbReference type="Proteomes" id="UP000228934">
    <property type="component" value="Unassembled WGS sequence"/>
</dbReference>
<organism evidence="1 2">
    <name type="scientific">Aquarana catesbeiana</name>
    <name type="common">American bullfrog</name>
    <name type="synonym">Rana catesbeiana</name>
    <dbReference type="NCBI Taxonomy" id="8400"/>
    <lineage>
        <taxon>Eukaryota</taxon>
        <taxon>Metazoa</taxon>
        <taxon>Chordata</taxon>
        <taxon>Craniata</taxon>
        <taxon>Vertebrata</taxon>
        <taxon>Euteleostomi</taxon>
        <taxon>Amphibia</taxon>
        <taxon>Batrachia</taxon>
        <taxon>Anura</taxon>
        <taxon>Neobatrachia</taxon>
        <taxon>Ranoidea</taxon>
        <taxon>Ranidae</taxon>
        <taxon>Aquarana</taxon>
    </lineage>
</organism>
<evidence type="ECO:0000313" key="2">
    <source>
        <dbReference type="Proteomes" id="UP000228934"/>
    </source>
</evidence>
<keyword evidence="2" id="KW-1185">Reference proteome</keyword>
<accession>A0A2G9Q329</accession>
<sequence length="39" mass="4479">MGSFYGFILHVIHVLMSFSDYNCSLIVEPFLFSFCFAVP</sequence>
<dbReference type="EMBL" id="KZ369560">
    <property type="protein sequence ID" value="PIO10019.1"/>
    <property type="molecule type" value="Genomic_DNA"/>
</dbReference>
<gene>
    <name evidence="1" type="ORF">AB205_0123040</name>
</gene>
<name>A0A2G9Q329_AQUCT</name>